<dbReference type="PANTHER" id="PTHR48100:SF59">
    <property type="entry name" value="ADENOSYLCOBALAMIN_ALPHA-RIBAZOLE PHOSPHATASE"/>
    <property type="match status" value="1"/>
</dbReference>
<dbReference type="CDD" id="cd07067">
    <property type="entry name" value="HP_PGM_like"/>
    <property type="match status" value="1"/>
</dbReference>
<dbReference type="InterPro" id="IPR050275">
    <property type="entry name" value="PGM_Phosphatase"/>
</dbReference>
<dbReference type="EMBL" id="JAGYPG010000004">
    <property type="protein sequence ID" value="MBS4197327.1"/>
    <property type="molecule type" value="Genomic_DNA"/>
</dbReference>
<sequence>MKTFIYMVRHGESPKTEGTERTRGLTKKGKSDAYQVTEILQDEGIEVFVSSPYNRAILTIQELAKRSGKDVLVFEDLKERIFSNDDFRIPDKELYPLLTKSFSNPNFALMGAESNTDCQNRAIKVLREILTTYQGCKVAIGTHGAVMTLMIGYYDNQYDLNFLLHTSKPDIYRMEFNGHELVEVKKLWNTSQNKCEN</sequence>
<evidence type="ECO:0000313" key="2">
    <source>
        <dbReference type="Proteomes" id="UP000681414"/>
    </source>
</evidence>
<dbReference type="InterPro" id="IPR013078">
    <property type="entry name" value="His_Pase_superF_clade-1"/>
</dbReference>
<dbReference type="AlphaFoldDB" id="A0A942YI82"/>
<dbReference type="SUPFAM" id="SSF53254">
    <property type="entry name" value="Phosphoglycerate mutase-like"/>
    <property type="match status" value="1"/>
</dbReference>
<dbReference type="GO" id="GO:0005737">
    <property type="term" value="C:cytoplasm"/>
    <property type="evidence" value="ECO:0007669"/>
    <property type="project" value="TreeGrafter"/>
</dbReference>
<keyword evidence="2" id="KW-1185">Reference proteome</keyword>
<dbReference type="Pfam" id="PF00300">
    <property type="entry name" value="His_Phos_1"/>
    <property type="match status" value="1"/>
</dbReference>
<dbReference type="GO" id="GO:0016791">
    <property type="term" value="F:phosphatase activity"/>
    <property type="evidence" value="ECO:0007669"/>
    <property type="project" value="TreeGrafter"/>
</dbReference>
<gene>
    <name evidence="1" type="ORF">KHA97_19985</name>
</gene>
<dbReference type="InterPro" id="IPR029033">
    <property type="entry name" value="His_PPase_superfam"/>
</dbReference>
<organism evidence="1 2">
    <name type="scientific">Lederbergia citri</name>
    <dbReference type="NCBI Taxonomy" id="2833580"/>
    <lineage>
        <taxon>Bacteria</taxon>
        <taxon>Bacillati</taxon>
        <taxon>Bacillota</taxon>
        <taxon>Bacilli</taxon>
        <taxon>Bacillales</taxon>
        <taxon>Bacillaceae</taxon>
        <taxon>Lederbergia</taxon>
    </lineage>
</organism>
<proteinExistence type="predicted"/>
<name>A0A942YI82_9BACI</name>
<reference evidence="1 2" key="1">
    <citation type="submission" date="2021-05" db="EMBL/GenBank/DDBJ databases">
        <title>Novel Bacillus species.</title>
        <authorList>
            <person name="Liu G."/>
        </authorList>
    </citation>
    <scope>NUCLEOTIDE SEQUENCE [LARGE SCALE GENOMIC DNA]</scope>
    <source>
        <strain evidence="2">FJAT-49780</strain>
    </source>
</reference>
<dbReference type="PANTHER" id="PTHR48100">
    <property type="entry name" value="BROAD-SPECIFICITY PHOSPHATASE YOR283W-RELATED"/>
    <property type="match status" value="1"/>
</dbReference>
<accession>A0A942YI82</accession>
<protein>
    <submittedName>
        <fullName evidence="1">Histidine phosphatase family protein</fullName>
    </submittedName>
</protein>
<dbReference type="Proteomes" id="UP000681414">
    <property type="component" value="Unassembled WGS sequence"/>
</dbReference>
<evidence type="ECO:0000313" key="1">
    <source>
        <dbReference type="EMBL" id="MBS4197327.1"/>
    </source>
</evidence>
<dbReference type="Gene3D" id="3.40.50.1240">
    <property type="entry name" value="Phosphoglycerate mutase-like"/>
    <property type="match status" value="1"/>
</dbReference>
<dbReference type="RefSeq" id="WP_213126564.1">
    <property type="nucleotide sequence ID" value="NZ_JAGYPG010000004.1"/>
</dbReference>
<comment type="caution">
    <text evidence="1">The sequence shown here is derived from an EMBL/GenBank/DDBJ whole genome shotgun (WGS) entry which is preliminary data.</text>
</comment>